<dbReference type="InterPro" id="IPR000835">
    <property type="entry name" value="HTH_MarR-typ"/>
</dbReference>
<dbReference type="SUPFAM" id="SSF46785">
    <property type="entry name" value="Winged helix' DNA-binding domain"/>
    <property type="match status" value="1"/>
</dbReference>
<dbReference type="EMBL" id="QFBC01000007">
    <property type="protein sequence ID" value="PWE55271.1"/>
    <property type="molecule type" value="Genomic_DNA"/>
</dbReference>
<dbReference type="InterPro" id="IPR036388">
    <property type="entry name" value="WH-like_DNA-bd_sf"/>
</dbReference>
<gene>
    <name evidence="2" type="ORF">DEM27_17310</name>
</gene>
<dbReference type="GO" id="GO:0003700">
    <property type="term" value="F:DNA-binding transcription factor activity"/>
    <property type="evidence" value="ECO:0007669"/>
    <property type="project" value="InterPro"/>
</dbReference>
<dbReference type="OrthoDB" id="7774677at2"/>
<comment type="caution">
    <text evidence="2">The sequence shown here is derived from an EMBL/GenBank/DDBJ whole genome shotgun (WGS) entry which is preliminary data.</text>
</comment>
<reference evidence="2 3" key="1">
    <citation type="submission" date="2018-05" db="EMBL/GenBank/DDBJ databases">
        <title>The draft genome of strain NS-104.</title>
        <authorList>
            <person name="Hang P."/>
            <person name="Jiang J."/>
        </authorList>
    </citation>
    <scope>NUCLEOTIDE SEQUENCE [LARGE SCALE GENOMIC DNA]</scope>
    <source>
        <strain evidence="2 3">NS-104</strain>
    </source>
</reference>
<evidence type="ECO:0000259" key="1">
    <source>
        <dbReference type="PROSITE" id="PS50995"/>
    </source>
</evidence>
<dbReference type="GO" id="GO:0006950">
    <property type="term" value="P:response to stress"/>
    <property type="evidence" value="ECO:0007669"/>
    <property type="project" value="TreeGrafter"/>
</dbReference>
<accession>A0A2U2DPQ5</accession>
<dbReference type="Proteomes" id="UP000245252">
    <property type="component" value="Unassembled WGS sequence"/>
</dbReference>
<feature type="domain" description="HTH marR-type" evidence="1">
    <location>
        <begin position="20"/>
        <end position="159"/>
    </location>
</feature>
<evidence type="ECO:0000313" key="2">
    <source>
        <dbReference type="EMBL" id="PWE55271.1"/>
    </source>
</evidence>
<evidence type="ECO:0000313" key="3">
    <source>
        <dbReference type="Proteomes" id="UP000245252"/>
    </source>
</evidence>
<name>A0A2U2DPQ5_9HYPH</name>
<dbReference type="SMART" id="SM00347">
    <property type="entry name" value="HTH_MARR"/>
    <property type="match status" value="1"/>
</dbReference>
<dbReference type="InterPro" id="IPR039422">
    <property type="entry name" value="MarR/SlyA-like"/>
</dbReference>
<dbReference type="AlphaFoldDB" id="A0A2U2DPQ5"/>
<dbReference type="InterPro" id="IPR036390">
    <property type="entry name" value="WH_DNA-bd_sf"/>
</dbReference>
<keyword evidence="3" id="KW-1185">Reference proteome</keyword>
<sequence length="179" mass="19803">MDDSTMTESGTQEKPEALGVERIGQAMSRMRIMIGRRVVGRVALQNVAPDLDISHIDVLDVIKRAERDSEVTVGTIAERMRIDPSRASRVVADMVERGVLRREASQADARRIVVVLTPLGLKLLEEIRAVKLAAIAEIVADWPQADIESFSRLFETFIGGFEALYVQREKKLQDGGSSA</sequence>
<dbReference type="Gene3D" id="1.10.10.10">
    <property type="entry name" value="Winged helix-like DNA-binding domain superfamily/Winged helix DNA-binding domain"/>
    <property type="match status" value="1"/>
</dbReference>
<dbReference type="PROSITE" id="PS50995">
    <property type="entry name" value="HTH_MARR_2"/>
    <property type="match status" value="1"/>
</dbReference>
<organism evidence="2 3">
    <name type="scientific">Metarhizobium album</name>
    <dbReference type="NCBI Taxonomy" id="2182425"/>
    <lineage>
        <taxon>Bacteria</taxon>
        <taxon>Pseudomonadati</taxon>
        <taxon>Pseudomonadota</taxon>
        <taxon>Alphaproteobacteria</taxon>
        <taxon>Hyphomicrobiales</taxon>
        <taxon>Rhizobiaceae</taxon>
        <taxon>Metarhizobium</taxon>
    </lineage>
</organism>
<dbReference type="Pfam" id="PF12802">
    <property type="entry name" value="MarR_2"/>
    <property type="match status" value="1"/>
</dbReference>
<proteinExistence type="predicted"/>
<dbReference type="PANTHER" id="PTHR33164">
    <property type="entry name" value="TRANSCRIPTIONAL REGULATOR, MARR FAMILY"/>
    <property type="match status" value="1"/>
</dbReference>
<dbReference type="PANTHER" id="PTHR33164:SF57">
    <property type="entry name" value="MARR-FAMILY TRANSCRIPTIONAL REGULATOR"/>
    <property type="match status" value="1"/>
</dbReference>
<dbReference type="RefSeq" id="WP_109459568.1">
    <property type="nucleotide sequence ID" value="NZ_QFBC01000007.1"/>
</dbReference>
<protein>
    <submittedName>
        <fullName evidence="2">MarR family transcriptional regulator</fullName>
    </submittedName>
</protein>